<name>A0A7D9HAX2_PARCT</name>
<gene>
    <name evidence="1" type="ORF">PACLA_8A083800</name>
</gene>
<comment type="caution">
    <text evidence="1">The sequence shown here is derived from an EMBL/GenBank/DDBJ whole genome shotgun (WGS) entry which is preliminary data.</text>
</comment>
<sequence length="334" mass="37890">MTVCPKHREVLGIYWRPVHRCQHPLHKSSKPGKCDRGVTFKMSKEIKDQWDVLVQTGSEICRQCREKHKEHIKTSCSKKIRDDVVKNIFPDNTESSLNDVAFENNAQETLTTELEFSALTDIDEENLASPDNIDDKDWISTPQVSRNLAALNDFLKVVHGRDVSPLRSQCNLSVSDMAGSTIRYYKRKALESCEAVMHCIAPGQSNALLALIKRDDTSPIPSSKDSELIKRLIMLYEESDSWSTKREILSLFAQDYTKPQLITMVPGLSKWRIDEARKHAALVGPGKPLDVPNVHRMKLDPVKVDHFIDFVSSPNYLQDVAYGTRTIKLTNGED</sequence>
<accession>A0A7D9HAX2</accession>
<keyword evidence="2" id="KW-1185">Reference proteome</keyword>
<proteinExistence type="predicted"/>
<organism evidence="1 2">
    <name type="scientific">Paramuricea clavata</name>
    <name type="common">Red gorgonian</name>
    <name type="synonym">Violescent sea-whip</name>
    <dbReference type="NCBI Taxonomy" id="317549"/>
    <lineage>
        <taxon>Eukaryota</taxon>
        <taxon>Metazoa</taxon>
        <taxon>Cnidaria</taxon>
        <taxon>Anthozoa</taxon>
        <taxon>Octocorallia</taxon>
        <taxon>Malacalcyonacea</taxon>
        <taxon>Plexauridae</taxon>
        <taxon>Paramuricea</taxon>
    </lineage>
</organism>
<dbReference type="AlphaFoldDB" id="A0A7D9HAX2"/>
<dbReference type="OrthoDB" id="5984173at2759"/>
<reference evidence="1" key="1">
    <citation type="submission" date="2020-04" db="EMBL/GenBank/DDBJ databases">
        <authorList>
            <person name="Alioto T."/>
            <person name="Alioto T."/>
            <person name="Gomez Garrido J."/>
        </authorList>
    </citation>
    <scope>NUCLEOTIDE SEQUENCE</scope>
    <source>
        <strain evidence="1">A484AB</strain>
    </source>
</reference>
<dbReference type="Proteomes" id="UP001152795">
    <property type="component" value="Unassembled WGS sequence"/>
</dbReference>
<evidence type="ECO:0000313" key="2">
    <source>
        <dbReference type="Proteomes" id="UP001152795"/>
    </source>
</evidence>
<protein>
    <submittedName>
        <fullName evidence="1">Uncharacterized protein</fullName>
    </submittedName>
</protein>
<evidence type="ECO:0000313" key="1">
    <source>
        <dbReference type="EMBL" id="CAB3980069.1"/>
    </source>
</evidence>
<dbReference type="EMBL" id="CACRXK020000254">
    <property type="protein sequence ID" value="CAB3980069.1"/>
    <property type="molecule type" value="Genomic_DNA"/>
</dbReference>